<organism evidence="1 2">
    <name type="scientific">Roseinatronobacter alkalisoli</name>
    <dbReference type="NCBI Taxonomy" id="3028235"/>
    <lineage>
        <taxon>Bacteria</taxon>
        <taxon>Pseudomonadati</taxon>
        <taxon>Pseudomonadota</taxon>
        <taxon>Alphaproteobacteria</taxon>
        <taxon>Rhodobacterales</taxon>
        <taxon>Paracoccaceae</taxon>
        <taxon>Roseinatronobacter</taxon>
    </lineage>
</organism>
<keyword evidence="2" id="KW-1185">Reference proteome</keyword>
<dbReference type="EMBL" id="JAQZSM010000039">
    <property type="protein sequence ID" value="MDD7973566.1"/>
    <property type="molecule type" value="Genomic_DNA"/>
</dbReference>
<accession>A0ABT5TEY4</accession>
<proteinExistence type="predicted"/>
<comment type="caution">
    <text evidence="1">The sequence shown here is derived from an EMBL/GenBank/DDBJ whole genome shotgun (WGS) entry which is preliminary data.</text>
</comment>
<sequence length="296" mass="31663">MTYPLFHDPVPDVTPQRLPDWLVRMPAGTLEDAAICSGAALAMLHMVRARPDLPDALWRARLALTAAAHCANLAGRRENEAALRDETCLLRPGDQPGPAGAIALVWQNVIARPLSQSRLQRALPGLDAAQLRAWAAPGAGNPVAQAAQMIEMVLSDAPRDELTALILADAALARALGWDHLIPLLGAGMPRRDLTARGDALRLACHQALIRSIRRALPLAAGLSHSAARLKAVAPKLRAKAAPRAIELFLTRDATAPAQLTGAMSDRAARRLCDRLVALGALRELTGRDTFRLFGL</sequence>
<dbReference type="Pfam" id="PF07183">
    <property type="entry name" value="DUF1403"/>
    <property type="match status" value="1"/>
</dbReference>
<gene>
    <name evidence="1" type="ORF">PUT78_21120</name>
</gene>
<evidence type="ECO:0000313" key="1">
    <source>
        <dbReference type="EMBL" id="MDD7973566.1"/>
    </source>
</evidence>
<dbReference type="RefSeq" id="WP_274354231.1">
    <property type="nucleotide sequence ID" value="NZ_JAQZSM010000039.1"/>
</dbReference>
<evidence type="ECO:0000313" key="2">
    <source>
        <dbReference type="Proteomes" id="UP001431784"/>
    </source>
</evidence>
<protein>
    <submittedName>
        <fullName evidence="1">DUF1403 family protein</fullName>
    </submittedName>
</protein>
<name>A0ABT5TEY4_9RHOB</name>
<reference evidence="1" key="1">
    <citation type="submission" date="2023-02" db="EMBL/GenBank/DDBJ databases">
        <title>Description of Roseinatronobacter alkalisoli sp. nov., an alkaliphilic bacerium isolated from soda soil.</title>
        <authorList>
            <person name="Wei W."/>
        </authorList>
    </citation>
    <scope>NUCLEOTIDE SEQUENCE</scope>
    <source>
        <strain evidence="1">HJB301</strain>
    </source>
</reference>
<dbReference type="InterPro" id="IPR009843">
    <property type="entry name" value="DUF1403"/>
</dbReference>
<dbReference type="Proteomes" id="UP001431784">
    <property type="component" value="Unassembled WGS sequence"/>
</dbReference>